<protein>
    <recommendedName>
        <fullName evidence="8">L-seryl-tRNA(Sec) selenium transferase</fullName>
        <ecNumber evidence="8">2.9.1.1</ecNumber>
    </recommendedName>
    <alternativeName>
        <fullName evidence="8">Selenocysteine synthase</fullName>
        <shortName evidence="8">Sec synthase</shortName>
    </alternativeName>
    <alternativeName>
        <fullName evidence="8">Selenocysteinyl-tRNA(Sec) synthase</fullName>
    </alternativeName>
</protein>
<dbReference type="Proteomes" id="UP001056336">
    <property type="component" value="Chromosome"/>
</dbReference>
<evidence type="ECO:0000256" key="8">
    <source>
        <dbReference type="HAMAP-Rule" id="MF_00423"/>
    </source>
</evidence>
<dbReference type="Pfam" id="PF03841">
    <property type="entry name" value="SelA"/>
    <property type="match status" value="2"/>
</dbReference>
<evidence type="ECO:0000313" key="11">
    <source>
        <dbReference type="Proteomes" id="UP001056336"/>
    </source>
</evidence>
<dbReference type="EMBL" id="CP097332">
    <property type="protein sequence ID" value="UQX86928.1"/>
    <property type="molecule type" value="Genomic_DNA"/>
</dbReference>
<feature type="modified residue" description="N6-(pyridoxal phosphate)lysine" evidence="8">
    <location>
        <position position="306"/>
    </location>
</feature>
<evidence type="ECO:0000259" key="9">
    <source>
        <dbReference type="Pfam" id="PF12390"/>
    </source>
</evidence>
<dbReference type="RefSeq" id="WP_249769332.1">
    <property type="nucleotide sequence ID" value="NZ_CP097332.1"/>
</dbReference>
<keyword evidence="2 8" id="KW-0963">Cytoplasm</keyword>
<dbReference type="InterPro" id="IPR018319">
    <property type="entry name" value="SelA-like"/>
</dbReference>
<comment type="function">
    <text evidence="8">Converts seryl-tRNA(Sec) to selenocysteinyl-tRNA(Sec) required for selenoprotein biosynthesis.</text>
</comment>
<dbReference type="InterPro" id="IPR015421">
    <property type="entry name" value="PyrdxlP-dep_Trfase_major"/>
</dbReference>
<dbReference type="SUPFAM" id="SSF53383">
    <property type="entry name" value="PLP-dependent transferases"/>
    <property type="match status" value="1"/>
</dbReference>
<dbReference type="Gene3D" id="3.90.1150.180">
    <property type="match status" value="1"/>
</dbReference>
<evidence type="ECO:0000256" key="5">
    <source>
        <dbReference type="ARBA" id="ARBA00022917"/>
    </source>
</evidence>
<dbReference type="GO" id="GO:0004125">
    <property type="term" value="F:L-seryl-tRNA(Sec) selenium transferase activity"/>
    <property type="evidence" value="ECO:0007669"/>
    <property type="project" value="UniProtKB-EC"/>
</dbReference>
<dbReference type="NCBIfam" id="TIGR00474">
    <property type="entry name" value="selA"/>
    <property type="match status" value="1"/>
</dbReference>
<sequence>MTRPHADQPDPRRTVPRTDALLAAPAVVAAVARLGASRVKRAVTQAQQQVREGRLAPQDTVAAVLDALPVRASSLTPVINATGVVLHTNLGRAPLSPAAIAALESASGYVDVEFDLVEGRRARRGAAVLEALVDALVAALPDEVDATVHEGLSTAGTTPRSVDALVVNNGAAALVLATTALAQGREILVSRGELVEIGDGFRLPDLIASTGARIREVGTTNRTTDRDYLDAIDTNTAAILKVHPSNFRIEGFTAGVETSRLAELGLPVIVDIGSGLLTPDPVLPAEPDVATTLRAGATIVTCSGDKLLGGPQAGLLLGAAEYIARLRRHPLARALRVDKLTLAALEATLTGPVPPTVQYLHRDPAELRRRCEALVEVVSMSSAGGIVGAEVVPADGAVGGGGAPGVLLPGWAVSLPQAIADPLRRGDPAVVGRLERGRCLIDLRCVAVEDDDRLAKAIRAALEATATATAATATGTASSCM</sequence>
<dbReference type="InterPro" id="IPR004534">
    <property type="entry name" value="SelA_trans"/>
</dbReference>
<dbReference type="InterPro" id="IPR025862">
    <property type="entry name" value="SelA_trans_N_dom"/>
</dbReference>
<keyword evidence="6 8" id="KW-0711">Selenium</keyword>
<evidence type="ECO:0000256" key="6">
    <source>
        <dbReference type="ARBA" id="ARBA00023266"/>
    </source>
</evidence>
<keyword evidence="11" id="KW-1185">Reference proteome</keyword>
<comment type="subcellular location">
    <subcellularLocation>
        <location evidence="8">Cytoplasm</location>
    </subcellularLocation>
</comment>
<dbReference type="HAMAP" id="MF_00423">
    <property type="entry name" value="SelA"/>
    <property type="match status" value="1"/>
</dbReference>
<dbReference type="Pfam" id="PF12390">
    <property type="entry name" value="Se-cys_synth_N"/>
    <property type="match status" value="1"/>
</dbReference>
<comment type="similarity">
    <text evidence="7 8">Belongs to the SelA family.</text>
</comment>
<comment type="pathway">
    <text evidence="8">Aminoacyl-tRNA biosynthesis; selenocysteinyl-tRNA(Sec) biosynthesis; selenocysteinyl-tRNA(Sec) from L-seryl-tRNA(Sec) (bacterial route): step 1/1.</text>
</comment>
<accession>A0ABY4QTD5</accession>
<dbReference type="Gene3D" id="3.40.640.10">
    <property type="entry name" value="Type I PLP-dependent aspartate aminotransferase-like (Major domain)"/>
    <property type="match status" value="1"/>
</dbReference>
<feature type="domain" description="L-seryl-tRNA selenium transferase N-terminal" evidence="9">
    <location>
        <begin position="12"/>
        <end position="51"/>
    </location>
</feature>
<proteinExistence type="inferred from homology"/>
<evidence type="ECO:0000256" key="2">
    <source>
        <dbReference type="ARBA" id="ARBA00022490"/>
    </source>
</evidence>
<keyword evidence="4 8" id="KW-0663">Pyridoxal phosphate</keyword>
<dbReference type="EC" id="2.9.1.1" evidence="8"/>
<keyword evidence="3 8" id="KW-0808">Transferase</keyword>
<keyword evidence="5 8" id="KW-0648">Protein biosynthesis</keyword>
<comment type="catalytic activity">
    <reaction evidence="8">
        <text>L-seryl-tRNA(Sec) + selenophosphate + H(+) = L-selenocysteinyl-tRNA(Sec) + phosphate</text>
        <dbReference type="Rhea" id="RHEA:22728"/>
        <dbReference type="Rhea" id="RHEA-COMP:9742"/>
        <dbReference type="Rhea" id="RHEA-COMP:9743"/>
        <dbReference type="ChEBI" id="CHEBI:15378"/>
        <dbReference type="ChEBI" id="CHEBI:16144"/>
        <dbReference type="ChEBI" id="CHEBI:43474"/>
        <dbReference type="ChEBI" id="CHEBI:78533"/>
        <dbReference type="ChEBI" id="CHEBI:78573"/>
        <dbReference type="EC" id="2.9.1.1"/>
    </reaction>
</comment>
<gene>
    <name evidence="8 10" type="primary">selA</name>
    <name evidence="10" type="ORF">M6D93_11490</name>
</gene>
<organism evidence="10 11">
    <name type="scientific">Jatrophihabitans telluris</name>
    <dbReference type="NCBI Taxonomy" id="2038343"/>
    <lineage>
        <taxon>Bacteria</taxon>
        <taxon>Bacillati</taxon>
        <taxon>Actinomycetota</taxon>
        <taxon>Actinomycetes</taxon>
        <taxon>Jatrophihabitantales</taxon>
        <taxon>Jatrophihabitantaceae</taxon>
        <taxon>Jatrophihabitans</taxon>
    </lineage>
</organism>
<evidence type="ECO:0000256" key="7">
    <source>
        <dbReference type="ARBA" id="ARBA00044507"/>
    </source>
</evidence>
<evidence type="ECO:0000256" key="3">
    <source>
        <dbReference type="ARBA" id="ARBA00022679"/>
    </source>
</evidence>
<evidence type="ECO:0000313" key="10">
    <source>
        <dbReference type="EMBL" id="UQX86928.1"/>
    </source>
</evidence>
<reference evidence="10" key="1">
    <citation type="journal article" date="2018" name="Int. J. Syst. Evol. Microbiol.">
        <title>Jatrophihabitans telluris sp. nov., isolated from sediment soil of lava forest wetlands and the emended description of the genus Jatrophihabitans.</title>
        <authorList>
            <person name="Lee K.C."/>
            <person name="Suh M.K."/>
            <person name="Eom M.K."/>
            <person name="Kim K.K."/>
            <person name="Kim J.S."/>
            <person name="Kim D.S."/>
            <person name="Ko S.H."/>
            <person name="Shin Y.K."/>
            <person name="Lee J.S."/>
        </authorList>
    </citation>
    <scope>NUCLEOTIDE SEQUENCE</scope>
    <source>
        <strain evidence="10">N237</strain>
    </source>
</reference>
<dbReference type="PANTHER" id="PTHR32328">
    <property type="entry name" value="L-SERYL-TRNA(SEC) SELENIUM TRANSFERASE"/>
    <property type="match status" value="1"/>
</dbReference>
<evidence type="ECO:0000256" key="1">
    <source>
        <dbReference type="ARBA" id="ARBA00001933"/>
    </source>
</evidence>
<evidence type="ECO:0000256" key="4">
    <source>
        <dbReference type="ARBA" id="ARBA00022898"/>
    </source>
</evidence>
<dbReference type="InterPro" id="IPR015424">
    <property type="entry name" value="PyrdxlP-dep_Trfase"/>
</dbReference>
<dbReference type="PANTHER" id="PTHR32328:SF0">
    <property type="entry name" value="L-SERYL-TRNA(SEC) SELENIUM TRANSFERASE"/>
    <property type="match status" value="1"/>
</dbReference>
<name>A0ABY4QTD5_9ACTN</name>
<comment type="cofactor">
    <cofactor evidence="1 8">
        <name>pyridoxal 5'-phosphate</name>
        <dbReference type="ChEBI" id="CHEBI:597326"/>
    </cofactor>
</comment>
<reference evidence="10" key="2">
    <citation type="submission" date="2022-05" db="EMBL/GenBank/DDBJ databases">
        <authorList>
            <person name="Kim J.-S."/>
            <person name="Lee K."/>
            <person name="Suh M."/>
            <person name="Eom M."/>
            <person name="Kim J.-S."/>
            <person name="Kim D.-S."/>
            <person name="Ko S.-H."/>
            <person name="Shin Y."/>
            <person name="Lee J.-S."/>
        </authorList>
    </citation>
    <scope>NUCLEOTIDE SEQUENCE</scope>
    <source>
        <strain evidence="10">N237</strain>
    </source>
</reference>